<feature type="binding site" evidence="15">
    <location>
        <begin position="379"/>
        <end position="380"/>
    </location>
    <ligand>
        <name>S-adenosyl-L-methionine</name>
        <dbReference type="ChEBI" id="CHEBI:59789"/>
    </ligand>
</feature>
<dbReference type="HAMAP" id="MF_01646">
    <property type="entry name" value="Siroheme_synth"/>
    <property type="match status" value="1"/>
</dbReference>
<comment type="pathway">
    <text evidence="1 15">Porphyrin-containing compound metabolism; siroheme biosynthesis; sirohydrochlorin from precorrin-2: step 1/1.</text>
</comment>
<dbReference type="GO" id="GO:0051266">
    <property type="term" value="F:sirohydrochlorin ferrochelatase activity"/>
    <property type="evidence" value="ECO:0007669"/>
    <property type="project" value="UniProtKB-EC"/>
</dbReference>
<dbReference type="GO" id="GO:0032259">
    <property type="term" value="P:methylation"/>
    <property type="evidence" value="ECO:0007669"/>
    <property type="project" value="UniProtKB-KW"/>
</dbReference>
<organism evidence="21 22">
    <name type="scientific">Tahibacter aquaticus</name>
    <dbReference type="NCBI Taxonomy" id="520092"/>
    <lineage>
        <taxon>Bacteria</taxon>
        <taxon>Pseudomonadati</taxon>
        <taxon>Pseudomonadota</taxon>
        <taxon>Gammaproteobacteria</taxon>
        <taxon>Lysobacterales</taxon>
        <taxon>Rhodanobacteraceae</taxon>
        <taxon>Tahibacter</taxon>
    </lineage>
</organism>
<keyword evidence="9 15" id="KW-0456">Lyase</keyword>
<dbReference type="InterPro" id="IPR012409">
    <property type="entry name" value="Sirohaem_synth"/>
</dbReference>
<evidence type="ECO:0000256" key="10">
    <source>
        <dbReference type="ARBA" id="ARBA00023244"/>
    </source>
</evidence>
<accession>A0A4R6YR37</accession>
<dbReference type="InterPro" id="IPR028281">
    <property type="entry name" value="Sirohaem_synthase_central"/>
</dbReference>
<feature type="binding site" evidence="15">
    <location>
        <position position="431"/>
    </location>
    <ligand>
        <name>S-adenosyl-L-methionine</name>
        <dbReference type="ChEBI" id="CHEBI:59789"/>
    </ligand>
</feature>
<dbReference type="NCBIfam" id="TIGR01470">
    <property type="entry name" value="cysG_Nterm"/>
    <property type="match status" value="1"/>
</dbReference>
<gene>
    <name evidence="15" type="primary">cysG</name>
    <name evidence="21" type="ORF">DFR29_113110</name>
</gene>
<feature type="active site" description="Proton donor" evidence="15 16">
    <location>
        <position position="318"/>
    </location>
</feature>
<dbReference type="InterPro" id="IPR003043">
    <property type="entry name" value="Uropor_MeTrfase_CS"/>
</dbReference>
<dbReference type="UniPathway" id="UPA00262">
    <property type="reaction ID" value="UER00211"/>
</dbReference>
<dbReference type="GO" id="GO:0043115">
    <property type="term" value="F:precorrin-2 dehydrogenase activity"/>
    <property type="evidence" value="ECO:0007669"/>
    <property type="project" value="UniProtKB-UniRule"/>
</dbReference>
<feature type="region of interest" description="Precorrin-2 dehydrogenase / sirohydrochlorin ferrochelatase" evidence="15">
    <location>
        <begin position="1"/>
        <end position="251"/>
    </location>
</feature>
<keyword evidence="6 15" id="KW-0949">S-adenosyl-L-methionine</keyword>
<comment type="catalytic activity">
    <reaction evidence="15">
        <text>siroheme + 2 H(+) = sirohydrochlorin + Fe(2+)</text>
        <dbReference type="Rhea" id="RHEA:24360"/>
        <dbReference type="ChEBI" id="CHEBI:15378"/>
        <dbReference type="ChEBI" id="CHEBI:29033"/>
        <dbReference type="ChEBI" id="CHEBI:58351"/>
        <dbReference type="ChEBI" id="CHEBI:60052"/>
        <dbReference type="EC" id="4.99.1.4"/>
    </reaction>
</comment>
<dbReference type="Pfam" id="PF00590">
    <property type="entry name" value="TP_methylase"/>
    <property type="match status" value="1"/>
</dbReference>
<evidence type="ECO:0000313" key="22">
    <source>
        <dbReference type="Proteomes" id="UP000295293"/>
    </source>
</evidence>
<evidence type="ECO:0000256" key="7">
    <source>
        <dbReference type="ARBA" id="ARBA00023002"/>
    </source>
</evidence>
<comment type="pathway">
    <text evidence="12 15">Porphyrin-containing compound metabolism; siroheme biosynthesis; precorrin-2 from uroporphyrinogen III: step 1/1.</text>
</comment>
<dbReference type="SUPFAM" id="SSF53790">
    <property type="entry name" value="Tetrapyrrole methylase"/>
    <property type="match status" value="1"/>
</dbReference>
<dbReference type="Gene3D" id="1.10.8.210">
    <property type="entry name" value="Sirohaem synthase, dimerisation domain"/>
    <property type="match status" value="1"/>
</dbReference>
<name>A0A4R6YR37_9GAMM</name>
<evidence type="ECO:0000256" key="13">
    <source>
        <dbReference type="ARBA" id="ARBA00047561"/>
    </source>
</evidence>
<dbReference type="GO" id="GO:0004851">
    <property type="term" value="F:uroporphyrin-III C-methyltransferase activity"/>
    <property type="evidence" value="ECO:0007669"/>
    <property type="project" value="UniProtKB-UniRule"/>
</dbReference>
<dbReference type="FunFam" id="3.30.160.110:FF:000001">
    <property type="entry name" value="Siroheme synthase"/>
    <property type="match status" value="1"/>
</dbReference>
<dbReference type="InterPro" id="IPR006367">
    <property type="entry name" value="Sirohaem_synthase_N"/>
</dbReference>
<comment type="pathway">
    <text evidence="15">Porphyrin-containing compound metabolism; siroheme biosynthesis; siroheme from sirohydrochlorin: step 1/1.</text>
</comment>
<dbReference type="PANTHER" id="PTHR45790:SF1">
    <property type="entry name" value="SIROHEME SYNTHASE"/>
    <property type="match status" value="1"/>
</dbReference>
<feature type="domain" description="Tetrapyrrole methylase" evidence="18">
    <location>
        <begin position="266"/>
        <end position="475"/>
    </location>
</feature>
<dbReference type="InterPro" id="IPR019478">
    <property type="entry name" value="Sirohaem_synthase_dimer_dom"/>
</dbReference>
<evidence type="ECO:0000256" key="9">
    <source>
        <dbReference type="ARBA" id="ARBA00023239"/>
    </source>
</evidence>
<evidence type="ECO:0000256" key="11">
    <source>
        <dbReference type="ARBA" id="ARBA00023268"/>
    </source>
</evidence>
<feature type="binding site" evidence="15">
    <location>
        <position position="460"/>
    </location>
    <ligand>
        <name>S-adenosyl-L-methionine</name>
        <dbReference type="ChEBI" id="CHEBI:59789"/>
    </ligand>
</feature>
<dbReference type="InterPro" id="IPR037115">
    <property type="entry name" value="Sirohaem_synt_dimer_dom_sf"/>
</dbReference>
<comment type="catalytic activity">
    <reaction evidence="15">
        <text>uroporphyrinogen III + 2 S-adenosyl-L-methionine = precorrin-2 + 2 S-adenosyl-L-homocysteine + H(+)</text>
        <dbReference type="Rhea" id="RHEA:32459"/>
        <dbReference type="ChEBI" id="CHEBI:15378"/>
        <dbReference type="ChEBI" id="CHEBI:57308"/>
        <dbReference type="ChEBI" id="CHEBI:57856"/>
        <dbReference type="ChEBI" id="CHEBI:58827"/>
        <dbReference type="ChEBI" id="CHEBI:59789"/>
        <dbReference type="EC" id="2.1.1.107"/>
    </reaction>
</comment>
<dbReference type="GO" id="GO:0009236">
    <property type="term" value="P:cobalamin biosynthetic process"/>
    <property type="evidence" value="ECO:0007669"/>
    <property type="project" value="UniProtKB-UniRule"/>
</dbReference>
<comment type="pathway">
    <text evidence="15">Cofactor biosynthesis; adenosylcobalamin biosynthesis; sirohydrochlorin from precorrin-2: step 1/1.</text>
</comment>
<dbReference type="NCBIfam" id="NF007922">
    <property type="entry name" value="PRK10637.1"/>
    <property type="match status" value="1"/>
</dbReference>
<keyword evidence="5 15" id="KW-0808">Transferase</keyword>
<dbReference type="PROSITE" id="PS00840">
    <property type="entry name" value="SUMT_2"/>
    <property type="match status" value="1"/>
</dbReference>
<feature type="active site" description="Proton acceptor" evidence="15 16">
    <location>
        <position position="296"/>
    </location>
</feature>
<dbReference type="EMBL" id="SNZH01000013">
    <property type="protein sequence ID" value="TDR40410.1"/>
    <property type="molecule type" value="Genomic_DNA"/>
</dbReference>
<comment type="function">
    <text evidence="15">Multifunctional enzyme that catalyzes the SAM-dependent methylations of uroporphyrinogen III at position C-2 and C-7 to form precorrin-2 via precorrin-1. Then it catalyzes the NAD-dependent ring dehydrogenation of precorrin-2 to yield sirohydrochlorin. Finally, it catalyzes the ferrochelation of sirohydrochlorin to yield siroheme.</text>
</comment>
<feature type="binding site" evidence="15">
    <location>
        <begin position="349"/>
        <end position="351"/>
    </location>
    <ligand>
        <name>S-adenosyl-L-methionine</name>
        <dbReference type="ChEBI" id="CHEBI:59789"/>
    </ligand>
</feature>
<comment type="pathway">
    <text evidence="14 15">Cofactor biosynthesis; adenosylcobalamin biosynthesis; precorrin-2 from uroporphyrinogen III: step 1/1.</text>
</comment>
<dbReference type="Pfam" id="PF10414">
    <property type="entry name" value="CysG_dimeriser"/>
    <property type="match status" value="1"/>
</dbReference>
<comment type="catalytic activity">
    <reaction evidence="13 15">
        <text>precorrin-2 + NAD(+) = sirohydrochlorin + NADH + 2 H(+)</text>
        <dbReference type="Rhea" id="RHEA:15613"/>
        <dbReference type="ChEBI" id="CHEBI:15378"/>
        <dbReference type="ChEBI" id="CHEBI:57540"/>
        <dbReference type="ChEBI" id="CHEBI:57945"/>
        <dbReference type="ChEBI" id="CHEBI:58351"/>
        <dbReference type="ChEBI" id="CHEBI:58827"/>
        <dbReference type="EC" id="1.3.1.76"/>
    </reaction>
</comment>
<evidence type="ECO:0000256" key="12">
    <source>
        <dbReference type="ARBA" id="ARBA00025705"/>
    </source>
</evidence>
<dbReference type="Gene3D" id="3.40.50.720">
    <property type="entry name" value="NAD(P)-binding Rossmann-like Domain"/>
    <property type="match status" value="1"/>
</dbReference>
<evidence type="ECO:0000256" key="15">
    <source>
        <dbReference type="HAMAP-Rule" id="MF_01646"/>
    </source>
</evidence>
<dbReference type="Proteomes" id="UP000295293">
    <property type="component" value="Unassembled WGS sequence"/>
</dbReference>
<dbReference type="SUPFAM" id="SSF75615">
    <property type="entry name" value="Siroheme synthase middle domains-like"/>
    <property type="match status" value="1"/>
</dbReference>
<feature type="binding site" evidence="15">
    <location>
        <position position="354"/>
    </location>
    <ligand>
        <name>S-adenosyl-L-methionine</name>
        <dbReference type="ChEBI" id="CHEBI:59789"/>
    </ligand>
</feature>
<evidence type="ECO:0000256" key="16">
    <source>
        <dbReference type="PIRSR" id="PIRSR036426-1"/>
    </source>
</evidence>
<feature type="region of interest" description="Uroporphyrinogen-III C-methyltransferase" evidence="15">
    <location>
        <begin position="264"/>
        <end position="521"/>
    </location>
</feature>
<dbReference type="Gene3D" id="3.30.160.110">
    <property type="entry name" value="Siroheme synthase, domain 2"/>
    <property type="match status" value="1"/>
</dbReference>
<evidence type="ECO:0000259" key="19">
    <source>
        <dbReference type="Pfam" id="PF10414"/>
    </source>
</evidence>
<dbReference type="CDD" id="cd11642">
    <property type="entry name" value="SUMT"/>
    <property type="match status" value="1"/>
</dbReference>
<dbReference type="InterPro" id="IPR006366">
    <property type="entry name" value="CobA/CysG_C"/>
</dbReference>
<comment type="similarity">
    <text evidence="2 17">Belongs to the precorrin methyltransferase family.</text>
</comment>
<keyword evidence="7 15" id="KW-0560">Oxidoreductase</keyword>
<evidence type="ECO:0000256" key="2">
    <source>
        <dbReference type="ARBA" id="ARBA00005879"/>
    </source>
</evidence>
<dbReference type="InterPro" id="IPR035996">
    <property type="entry name" value="4pyrrol_Methylase_sf"/>
</dbReference>
<dbReference type="InterPro" id="IPR014777">
    <property type="entry name" value="4pyrrole_Mease_sub1"/>
</dbReference>
<evidence type="ECO:0000256" key="3">
    <source>
        <dbReference type="ARBA" id="ARBA00022573"/>
    </source>
</evidence>
<dbReference type="InterPro" id="IPR036291">
    <property type="entry name" value="NAD(P)-bd_dom_sf"/>
</dbReference>
<keyword evidence="8 15" id="KW-0520">NAD</keyword>
<reference evidence="21 22" key="1">
    <citation type="submission" date="2019-03" db="EMBL/GenBank/DDBJ databases">
        <title>Genomic Encyclopedia of Type Strains, Phase IV (KMG-IV): sequencing the most valuable type-strain genomes for metagenomic binning, comparative biology and taxonomic classification.</title>
        <authorList>
            <person name="Goeker M."/>
        </authorList>
    </citation>
    <scope>NUCLEOTIDE SEQUENCE [LARGE SCALE GENOMIC DNA]</scope>
    <source>
        <strain evidence="21 22">DSM 21667</strain>
    </source>
</reference>
<dbReference type="PIRSF" id="PIRSF036426">
    <property type="entry name" value="Sirohaem_synth"/>
    <property type="match status" value="1"/>
</dbReference>
<dbReference type="Pfam" id="PF14824">
    <property type="entry name" value="Sirohm_synth_M"/>
    <property type="match status" value="1"/>
</dbReference>
<feature type="domain" description="Sirohaem synthase dimerisation" evidence="19">
    <location>
        <begin position="198"/>
        <end position="255"/>
    </location>
</feature>
<dbReference type="AlphaFoldDB" id="A0A4R6YR37"/>
<dbReference type="EC" id="1.3.1.76" evidence="15"/>
<keyword evidence="11 15" id="KW-0511">Multifunctional enzyme</keyword>
<dbReference type="InterPro" id="IPR050161">
    <property type="entry name" value="Siro_Cobalamin_biosynth"/>
</dbReference>
<feature type="binding site" evidence="15">
    <location>
        <begin position="91"/>
        <end position="92"/>
    </location>
    <ligand>
        <name>NAD(+)</name>
        <dbReference type="ChEBI" id="CHEBI:57540"/>
    </ligand>
</feature>
<evidence type="ECO:0000256" key="8">
    <source>
        <dbReference type="ARBA" id="ARBA00023027"/>
    </source>
</evidence>
<comment type="caution">
    <text evidence="15">Lacks conserved residue(s) required for the propagation of feature annotation.</text>
</comment>
<keyword evidence="10 15" id="KW-0627">Porphyrin biosynthesis</keyword>
<protein>
    <recommendedName>
        <fullName evidence="15">Siroheme synthase</fullName>
    </recommendedName>
    <domain>
        <recommendedName>
            <fullName evidence="15">Uroporphyrinogen-III C-methyltransferase</fullName>
            <shortName evidence="15">Urogen III methylase</shortName>
            <ecNumber evidence="15">2.1.1.107</ecNumber>
        </recommendedName>
        <alternativeName>
            <fullName evidence="15">SUMT</fullName>
        </alternativeName>
        <alternativeName>
            <fullName evidence="15">Uroporphyrinogen III methylase</fullName>
            <shortName evidence="15">UROM</shortName>
        </alternativeName>
    </domain>
    <domain>
        <recommendedName>
            <fullName evidence="15">Precorrin-2 dehydrogenase</fullName>
            <ecNumber evidence="15">1.3.1.76</ecNumber>
        </recommendedName>
    </domain>
    <domain>
        <recommendedName>
            <fullName evidence="15">Sirohydrochlorin ferrochelatase</fullName>
            <ecNumber evidence="15">4.99.1.4</ecNumber>
        </recommendedName>
    </domain>
</protein>
<comment type="similarity">
    <text evidence="15">In the N-terminal section; belongs to the precorrin-2 dehydrogenase / sirohydrochlorin ferrochelatase family.</text>
</comment>
<dbReference type="FunFam" id="3.30.950.10:FF:000001">
    <property type="entry name" value="Siroheme synthase"/>
    <property type="match status" value="1"/>
</dbReference>
<proteinExistence type="inferred from homology"/>
<keyword evidence="3 15" id="KW-0169">Cobalamin biosynthesis</keyword>
<dbReference type="PANTHER" id="PTHR45790">
    <property type="entry name" value="SIROHEME SYNTHASE-RELATED"/>
    <property type="match status" value="1"/>
</dbReference>
<evidence type="ECO:0000256" key="1">
    <source>
        <dbReference type="ARBA" id="ARBA00005010"/>
    </source>
</evidence>
<feature type="binding site" evidence="15">
    <location>
        <position position="273"/>
    </location>
    <ligand>
        <name>S-adenosyl-L-methionine</name>
        <dbReference type="ChEBI" id="CHEBI:59789"/>
    </ligand>
</feature>
<dbReference type="UniPathway" id="UPA00148">
    <property type="reaction ID" value="UER00211"/>
</dbReference>
<dbReference type="SUPFAM" id="SSF51735">
    <property type="entry name" value="NAD(P)-binding Rossmann-fold domains"/>
    <property type="match status" value="1"/>
</dbReference>
<dbReference type="EC" id="4.99.1.4" evidence="15"/>
<dbReference type="Gene3D" id="3.40.1010.10">
    <property type="entry name" value="Cobalt-precorrin-4 Transmethylase, Domain 1"/>
    <property type="match status" value="1"/>
</dbReference>
<evidence type="ECO:0000259" key="18">
    <source>
        <dbReference type="Pfam" id="PF00590"/>
    </source>
</evidence>
<dbReference type="GO" id="GO:0051287">
    <property type="term" value="F:NAD binding"/>
    <property type="evidence" value="ECO:0007669"/>
    <property type="project" value="InterPro"/>
</dbReference>
<sequence>MPWRHNGTSFAHFPAAQRAPSMVLQADSNVVSVISMTTGVVAEIIMPAVRLYPIFADLAGRSVLVVGGGIVAERKVAALLEAGALVTVGAPDFTTNLRNWSGSGRICLISGEFVEAWLERRWLVIAATSNVRVNAAVAAAATERFIWANVVDDAELSSFQVPAVIDRSPLVVAVSTAGAAPVLARLLREKIEALLDPSLGALASLADRWRVRIRGRLADLGQRRRFLERLFQGRVAELVRRGQLAIAEAALEQDLEQADAQPHGSVVLVGAGPGDAGLLTLKGLRALHEADVVLHDRLVSREVLALARRDAQKIEVAKEAGTHHTTQDGIHELLLQHARAGKRVVRLKGGDPFVFGRGGEELEFLRDHGIPFEVVPGVTAALACAAYAGIPLTHRDHAQSVRFVTAHCKQSLDTLDWHSLAAERQTLAVYMGVAGLDRLRGQLIAHGRSATTPVALVENGSRAEQRVVLGTLENLPTLARQFALKSPALLIVGEVAALGASLHWFGAAPLTTAATELRRAA</sequence>
<dbReference type="Pfam" id="PF13241">
    <property type="entry name" value="NAD_binding_7"/>
    <property type="match status" value="1"/>
</dbReference>
<evidence type="ECO:0000256" key="14">
    <source>
        <dbReference type="ARBA" id="ARBA00060548"/>
    </source>
</evidence>
<keyword evidence="22" id="KW-1185">Reference proteome</keyword>
<dbReference type="PROSITE" id="PS00839">
    <property type="entry name" value="SUMT_1"/>
    <property type="match status" value="1"/>
</dbReference>
<evidence type="ECO:0000256" key="17">
    <source>
        <dbReference type="RuleBase" id="RU003960"/>
    </source>
</evidence>
<dbReference type="GO" id="GO:0019354">
    <property type="term" value="P:siroheme biosynthetic process"/>
    <property type="evidence" value="ECO:0007669"/>
    <property type="project" value="UniProtKB-UniRule"/>
</dbReference>
<evidence type="ECO:0000259" key="20">
    <source>
        <dbReference type="Pfam" id="PF14824"/>
    </source>
</evidence>
<dbReference type="InterPro" id="IPR000878">
    <property type="entry name" value="4pyrrol_Mease"/>
</dbReference>
<dbReference type="NCBIfam" id="NF004790">
    <property type="entry name" value="PRK06136.1"/>
    <property type="match status" value="1"/>
</dbReference>
<comment type="similarity">
    <text evidence="15">In the C-terminal section; belongs to the precorrin methyltransferase family.</text>
</comment>
<evidence type="ECO:0000256" key="6">
    <source>
        <dbReference type="ARBA" id="ARBA00022691"/>
    </source>
</evidence>
<feature type="domain" description="Siroheme synthase central" evidence="20">
    <location>
        <begin position="168"/>
        <end position="193"/>
    </location>
</feature>
<comment type="caution">
    <text evidence="21">The sequence shown here is derived from an EMBL/GenBank/DDBJ whole genome shotgun (WGS) entry which is preliminary data.</text>
</comment>
<evidence type="ECO:0000256" key="5">
    <source>
        <dbReference type="ARBA" id="ARBA00022679"/>
    </source>
</evidence>
<dbReference type="FunFam" id="3.40.1010.10:FF:000001">
    <property type="entry name" value="Siroheme synthase"/>
    <property type="match status" value="1"/>
</dbReference>
<dbReference type="EC" id="2.1.1.107" evidence="15"/>
<dbReference type="InterPro" id="IPR014776">
    <property type="entry name" value="4pyrrole_Mease_sub2"/>
</dbReference>
<dbReference type="NCBIfam" id="TIGR01469">
    <property type="entry name" value="cobA_cysG_Cterm"/>
    <property type="match status" value="1"/>
</dbReference>
<dbReference type="Gene3D" id="3.30.950.10">
    <property type="entry name" value="Methyltransferase, Cobalt-precorrin-4 Transmethylase, Domain 2"/>
    <property type="match status" value="1"/>
</dbReference>
<evidence type="ECO:0000313" key="21">
    <source>
        <dbReference type="EMBL" id="TDR40410.1"/>
    </source>
</evidence>
<keyword evidence="4 15" id="KW-0489">Methyltransferase</keyword>
<evidence type="ECO:0000256" key="4">
    <source>
        <dbReference type="ARBA" id="ARBA00022603"/>
    </source>
</evidence>
<feature type="binding site" evidence="15">
    <location>
        <begin position="70"/>
        <end position="71"/>
    </location>
    <ligand>
        <name>NAD(+)</name>
        <dbReference type="ChEBI" id="CHEBI:57540"/>
    </ligand>
</feature>